<proteinExistence type="predicted"/>
<evidence type="ECO:0000313" key="2">
    <source>
        <dbReference type="Proteomes" id="UP000499080"/>
    </source>
</evidence>
<protein>
    <submittedName>
        <fullName evidence="1">Uncharacterized protein</fullName>
    </submittedName>
</protein>
<comment type="caution">
    <text evidence="1">The sequence shown here is derived from an EMBL/GenBank/DDBJ whole genome shotgun (WGS) entry which is preliminary data.</text>
</comment>
<gene>
    <name evidence="1" type="ORF">AVEN_89635_1</name>
</gene>
<dbReference type="AlphaFoldDB" id="A0A4Y2HJ66"/>
<sequence>MILLARSGFEDKQCRKKEISIAPEKQTGSPTAAAL</sequence>
<reference evidence="1 2" key="1">
    <citation type="journal article" date="2019" name="Sci. Rep.">
        <title>Orb-weaving spider Araneus ventricosus genome elucidates the spidroin gene catalogue.</title>
        <authorList>
            <person name="Kono N."/>
            <person name="Nakamura H."/>
            <person name="Ohtoshi R."/>
            <person name="Moran D.A.P."/>
            <person name="Shinohara A."/>
            <person name="Yoshida Y."/>
            <person name="Fujiwara M."/>
            <person name="Mori M."/>
            <person name="Tomita M."/>
            <person name="Arakawa K."/>
        </authorList>
    </citation>
    <scope>NUCLEOTIDE SEQUENCE [LARGE SCALE GENOMIC DNA]</scope>
</reference>
<name>A0A4Y2HJ66_ARAVE</name>
<keyword evidence="2" id="KW-1185">Reference proteome</keyword>
<accession>A0A4Y2HJ66</accession>
<dbReference type="Proteomes" id="UP000499080">
    <property type="component" value="Unassembled WGS sequence"/>
</dbReference>
<feature type="non-terminal residue" evidence="1">
    <location>
        <position position="35"/>
    </location>
</feature>
<evidence type="ECO:0000313" key="1">
    <source>
        <dbReference type="EMBL" id="GBM65320.1"/>
    </source>
</evidence>
<dbReference type="EMBL" id="BGPR01181947">
    <property type="protein sequence ID" value="GBM65320.1"/>
    <property type="molecule type" value="Genomic_DNA"/>
</dbReference>
<organism evidence="1 2">
    <name type="scientific">Araneus ventricosus</name>
    <name type="common">Orbweaver spider</name>
    <name type="synonym">Epeira ventricosa</name>
    <dbReference type="NCBI Taxonomy" id="182803"/>
    <lineage>
        <taxon>Eukaryota</taxon>
        <taxon>Metazoa</taxon>
        <taxon>Ecdysozoa</taxon>
        <taxon>Arthropoda</taxon>
        <taxon>Chelicerata</taxon>
        <taxon>Arachnida</taxon>
        <taxon>Araneae</taxon>
        <taxon>Araneomorphae</taxon>
        <taxon>Entelegynae</taxon>
        <taxon>Araneoidea</taxon>
        <taxon>Araneidae</taxon>
        <taxon>Araneus</taxon>
    </lineage>
</organism>